<dbReference type="RefSeq" id="WP_223093182.1">
    <property type="nucleotide sequence ID" value="NZ_CP061913.1"/>
</dbReference>
<dbReference type="Proteomes" id="UP001589608">
    <property type="component" value="Unassembled WGS sequence"/>
</dbReference>
<sequence>MEHERPKLADVALAAGVSRATASRALNGLPGTTEAVRIRVREVAARLGFEPHAAARALATGRATAGRTERIEILIVDPDPEALSVKPYYGRVLTGAARALAGHDVALEVRRVAAPPAGDDDPPFGRVLINMPLAVAGRMRRSRTVALGQSAPGVAFVAPDNDGGGHQAADHLIATGRRRIGAVFGPDTPCATERKTGFLRVTDGAGQAVAAIDGDFTRARAYAAARELLARFPGLDALFAACDVSALGVLQALRESGRRVPDDVAVVSFDGSALAEAADLSSVYMPVEDEAAAAVRRLLDPALPRPARLPTTLTLRGSSR</sequence>
<dbReference type="PROSITE" id="PS50932">
    <property type="entry name" value="HTH_LACI_2"/>
    <property type="match status" value="1"/>
</dbReference>
<evidence type="ECO:0000313" key="5">
    <source>
        <dbReference type="EMBL" id="MFB9445741.1"/>
    </source>
</evidence>
<name>A0ABV5MA50_9ACTN</name>
<dbReference type="Pfam" id="PF00356">
    <property type="entry name" value="LacI"/>
    <property type="match status" value="1"/>
</dbReference>
<gene>
    <name evidence="5" type="ORF">ACFFTR_21895</name>
</gene>
<dbReference type="CDD" id="cd01392">
    <property type="entry name" value="HTH_LacI"/>
    <property type="match status" value="1"/>
</dbReference>
<feature type="domain" description="HTH lacI-type" evidence="4">
    <location>
        <begin position="6"/>
        <end position="60"/>
    </location>
</feature>
<evidence type="ECO:0000256" key="2">
    <source>
        <dbReference type="ARBA" id="ARBA00023125"/>
    </source>
</evidence>
<evidence type="ECO:0000259" key="4">
    <source>
        <dbReference type="PROSITE" id="PS50932"/>
    </source>
</evidence>
<protein>
    <submittedName>
        <fullName evidence="5">LacI family DNA-binding transcriptional regulator</fullName>
    </submittedName>
</protein>
<keyword evidence="3" id="KW-0804">Transcription</keyword>
<dbReference type="SMART" id="SM00354">
    <property type="entry name" value="HTH_LACI"/>
    <property type="match status" value="1"/>
</dbReference>
<evidence type="ECO:0000256" key="1">
    <source>
        <dbReference type="ARBA" id="ARBA00023015"/>
    </source>
</evidence>
<dbReference type="CDD" id="cd06267">
    <property type="entry name" value="PBP1_LacI_sugar_binding-like"/>
    <property type="match status" value="1"/>
</dbReference>
<evidence type="ECO:0000313" key="6">
    <source>
        <dbReference type="Proteomes" id="UP001589608"/>
    </source>
</evidence>
<dbReference type="InterPro" id="IPR028082">
    <property type="entry name" value="Peripla_BP_I"/>
</dbReference>
<dbReference type="Gene3D" id="1.10.260.40">
    <property type="entry name" value="lambda repressor-like DNA-binding domains"/>
    <property type="match status" value="1"/>
</dbReference>
<accession>A0ABV5MA50</accession>
<keyword evidence="6" id="KW-1185">Reference proteome</keyword>
<evidence type="ECO:0000256" key="3">
    <source>
        <dbReference type="ARBA" id="ARBA00023163"/>
    </source>
</evidence>
<dbReference type="InterPro" id="IPR046335">
    <property type="entry name" value="LacI/GalR-like_sensor"/>
</dbReference>
<keyword evidence="2 5" id="KW-0238">DNA-binding</keyword>
<dbReference type="EMBL" id="JBHMCA010000043">
    <property type="protein sequence ID" value="MFB9445741.1"/>
    <property type="molecule type" value="Genomic_DNA"/>
</dbReference>
<dbReference type="PROSITE" id="PS00356">
    <property type="entry name" value="HTH_LACI_1"/>
    <property type="match status" value="1"/>
</dbReference>
<comment type="caution">
    <text evidence="5">The sequence shown here is derived from an EMBL/GenBank/DDBJ whole genome shotgun (WGS) entry which is preliminary data.</text>
</comment>
<proteinExistence type="predicted"/>
<reference evidence="5 6" key="1">
    <citation type="submission" date="2024-09" db="EMBL/GenBank/DDBJ databases">
        <authorList>
            <person name="Sun Q."/>
            <person name="Mori K."/>
        </authorList>
    </citation>
    <scope>NUCLEOTIDE SEQUENCE [LARGE SCALE GENOMIC DNA]</scope>
    <source>
        <strain evidence="5 6">JCM 3307</strain>
    </source>
</reference>
<dbReference type="PANTHER" id="PTHR30146">
    <property type="entry name" value="LACI-RELATED TRANSCRIPTIONAL REPRESSOR"/>
    <property type="match status" value="1"/>
</dbReference>
<dbReference type="Gene3D" id="3.40.50.2300">
    <property type="match status" value="2"/>
</dbReference>
<dbReference type="PANTHER" id="PTHR30146:SF109">
    <property type="entry name" value="HTH-TYPE TRANSCRIPTIONAL REGULATOR GALS"/>
    <property type="match status" value="1"/>
</dbReference>
<organism evidence="5 6">
    <name type="scientific">Dactylosporangium vinaceum</name>
    <dbReference type="NCBI Taxonomy" id="53362"/>
    <lineage>
        <taxon>Bacteria</taxon>
        <taxon>Bacillati</taxon>
        <taxon>Actinomycetota</taxon>
        <taxon>Actinomycetes</taxon>
        <taxon>Micromonosporales</taxon>
        <taxon>Micromonosporaceae</taxon>
        <taxon>Dactylosporangium</taxon>
    </lineage>
</organism>
<dbReference type="InterPro" id="IPR000843">
    <property type="entry name" value="HTH_LacI"/>
</dbReference>
<dbReference type="InterPro" id="IPR010982">
    <property type="entry name" value="Lambda_DNA-bd_dom_sf"/>
</dbReference>
<dbReference type="Pfam" id="PF13377">
    <property type="entry name" value="Peripla_BP_3"/>
    <property type="match status" value="1"/>
</dbReference>
<keyword evidence="1" id="KW-0805">Transcription regulation</keyword>
<dbReference type="SUPFAM" id="SSF53822">
    <property type="entry name" value="Periplasmic binding protein-like I"/>
    <property type="match status" value="1"/>
</dbReference>
<dbReference type="GO" id="GO:0003677">
    <property type="term" value="F:DNA binding"/>
    <property type="evidence" value="ECO:0007669"/>
    <property type="project" value="UniProtKB-KW"/>
</dbReference>
<dbReference type="SUPFAM" id="SSF47413">
    <property type="entry name" value="lambda repressor-like DNA-binding domains"/>
    <property type="match status" value="1"/>
</dbReference>